<dbReference type="PANTHER" id="PTHR11941">
    <property type="entry name" value="ENOYL-COA HYDRATASE-RELATED"/>
    <property type="match status" value="1"/>
</dbReference>
<keyword evidence="5" id="KW-1185">Reference proteome</keyword>
<proteinExistence type="inferred from homology"/>
<dbReference type="SUPFAM" id="SSF52096">
    <property type="entry name" value="ClpP/crotonase"/>
    <property type="match status" value="1"/>
</dbReference>
<comment type="caution">
    <text evidence="4">The sequence shown here is derived from an EMBL/GenBank/DDBJ whole genome shotgun (WGS) entry which is preliminary data.</text>
</comment>
<dbReference type="AlphaFoldDB" id="A0A0J7XQH6"/>
<dbReference type="InterPro" id="IPR029045">
    <property type="entry name" value="ClpP/crotonase-like_dom_sf"/>
</dbReference>
<dbReference type="InterPro" id="IPR014748">
    <property type="entry name" value="Enoyl-CoA_hydra_C"/>
</dbReference>
<dbReference type="GO" id="GO:0006635">
    <property type="term" value="P:fatty acid beta-oxidation"/>
    <property type="evidence" value="ECO:0007669"/>
    <property type="project" value="TreeGrafter"/>
</dbReference>
<evidence type="ECO:0000313" key="4">
    <source>
        <dbReference type="EMBL" id="KMS53313.1"/>
    </source>
</evidence>
<comment type="similarity">
    <text evidence="1 3">Belongs to the enoyl-CoA hydratase/isomerase family.</text>
</comment>
<dbReference type="STRING" id="1420583.V473_20395"/>
<dbReference type="PATRIC" id="fig|1420583.3.peg.3888"/>
<dbReference type="GO" id="GO:0004300">
    <property type="term" value="F:enoyl-CoA hydratase activity"/>
    <property type="evidence" value="ECO:0007669"/>
    <property type="project" value="UniProtKB-EC"/>
</dbReference>
<dbReference type="InterPro" id="IPR001753">
    <property type="entry name" value="Enoyl-CoA_hydra/iso"/>
</dbReference>
<dbReference type="EMBL" id="JACT01000005">
    <property type="protein sequence ID" value="KMS53313.1"/>
    <property type="molecule type" value="Genomic_DNA"/>
</dbReference>
<dbReference type="Gene3D" id="1.10.12.10">
    <property type="entry name" value="Lyase 2-enoyl-coa Hydratase, Chain A, domain 2"/>
    <property type="match status" value="1"/>
</dbReference>
<gene>
    <name evidence="4" type="ORF">V473_20395</name>
</gene>
<dbReference type="InterPro" id="IPR018376">
    <property type="entry name" value="Enoyl-CoA_hyd/isom_CS"/>
</dbReference>
<evidence type="ECO:0000256" key="3">
    <source>
        <dbReference type="RuleBase" id="RU003707"/>
    </source>
</evidence>
<dbReference type="CDD" id="cd06558">
    <property type="entry name" value="crotonase-like"/>
    <property type="match status" value="1"/>
</dbReference>
<organism evidence="4 5">
    <name type="scientific">Sphingobium cupriresistens LL01</name>
    <dbReference type="NCBI Taxonomy" id="1420583"/>
    <lineage>
        <taxon>Bacteria</taxon>
        <taxon>Pseudomonadati</taxon>
        <taxon>Pseudomonadota</taxon>
        <taxon>Alphaproteobacteria</taxon>
        <taxon>Sphingomonadales</taxon>
        <taxon>Sphingomonadaceae</taxon>
        <taxon>Sphingobium</taxon>
    </lineage>
</organism>
<reference evidence="4 5" key="1">
    <citation type="journal article" date="2015" name="G3 (Bethesda)">
        <title>Insights into Ongoing Evolution of the Hexachlorocyclohexane Catabolic Pathway from Comparative Genomics of Ten Sphingomonadaceae Strains.</title>
        <authorList>
            <person name="Pearce S.L."/>
            <person name="Oakeshott J.G."/>
            <person name="Pandey G."/>
        </authorList>
    </citation>
    <scope>NUCLEOTIDE SEQUENCE [LARGE SCALE GENOMIC DNA]</scope>
    <source>
        <strain evidence="4 5">LL01</strain>
    </source>
</reference>
<dbReference type="PROSITE" id="PS00166">
    <property type="entry name" value="ENOYL_COA_HYDRATASE"/>
    <property type="match status" value="1"/>
</dbReference>
<evidence type="ECO:0000256" key="1">
    <source>
        <dbReference type="ARBA" id="ARBA00005254"/>
    </source>
</evidence>
<dbReference type="RefSeq" id="WP_066608536.1">
    <property type="nucleotide sequence ID" value="NZ_KQ130436.1"/>
</dbReference>
<dbReference type="EC" id="4.2.1.17" evidence="4"/>
<sequence>MDFITVDKADRVTTVTLNRPEVMNAINGGMHHELQAAFDDFASDAEQYVCIVTGAGDRAFCAGSDLKAVAERGAHPAYPASGYAGLIERFDCDKPIIAAVNGLALGGGFEVALACDIIIAADHASFGLPEPLVGAIAFGGGLHRLAREVGTKQALGMILTSRRVSAQEGLRMGFVNEVAPPEALMATTHRWVGEILRASPMAVRASKQVVYRGLEEPSLADALAHQADYPAYAAWRAAEDTMEGPIAFAQKRAPQWKGR</sequence>
<evidence type="ECO:0000313" key="5">
    <source>
        <dbReference type="Proteomes" id="UP000052232"/>
    </source>
</evidence>
<dbReference type="Pfam" id="PF00378">
    <property type="entry name" value="ECH_1"/>
    <property type="match status" value="1"/>
</dbReference>
<dbReference type="Gene3D" id="3.90.226.10">
    <property type="entry name" value="2-enoyl-CoA Hydratase, Chain A, domain 1"/>
    <property type="match status" value="1"/>
</dbReference>
<protein>
    <submittedName>
        <fullName evidence="4">Enoyl-CoA hydratase</fullName>
        <ecNumber evidence="4">4.2.1.17</ecNumber>
    </submittedName>
</protein>
<dbReference type="Proteomes" id="UP000052232">
    <property type="component" value="Unassembled WGS sequence"/>
</dbReference>
<name>A0A0J7XQH6_9SPHN</name>
<evidence type="ECO:0000256" key="2">
    <source>
        <dbReference type="ARBA" id="ARBA00023239"/>
    </source>
</evidence>
<dbReference type="PANTHER" id="PTHR11941:SF54">
    <property type="entry name" value="ENOYL-COA HYDRATASE, MITOCHONDRIAL"/>
    <property type="match status" value="1"/>
</dbReference>
<accession>A0A0J7XQH6</accession>
<keyword evidence="2 4" id="KW-0456">Lyase</keyword>
<dbReference type="FunFam" id="3.90.226.10:FF:000009">
    <property type="entry name" value="Carnitinyl-CoA dehydratase"/>
    <property type="match status" value="1"/>
</dbReference>